<keyword evidence="2" id="KW-1185">Reference proteome</keyword>
<reference evidence="1 2" key="1">
    <citation type="submission" date="2022-06" db="EMBL/GenBank/DDBJ databases">
        <title>Mesorhizobium sp. strain RP14 Genome sequencing and assembly.</title>
        <authorList>
            <person name="Kim I."/>
        </authorList>
    </citation>
    <scope>NUCLEOTIDE SEQUENCE [LARGE SCALE GENOMIC DNA]</scope>
    <source>
        <strain evidence="2">RP14(2022)</strain>
    </source>
</reference>
<organism evidence="1 2">
    <name type="scientific">Mesorhizobium liriopis</name>
    <dbReference type="NCBI Taxonomy" id="2953882"/>
    <lineage>
        <taxon>Bacteria</taxon>
        <taxon>Pseudomonadati</taxon>
        <taxon>Pseudomonadota</taxon>
        <taxon>Alphaproteobacteria</taxon>
        <taxon>Hyphomicrobiales</taxon>
        <taxon>Phyllobacteriaceae</taxon>
        <taxon>Mesorhizobium</taxon>
    </lineage>
</organism>
<evidence type="ECO:0008006" key="3">
    <source>
        <dbReference type="Google" id="ProtNLM"/>
    </source>
</evidence>
<dbReference type="Proteomes" id="UP001205906">
    <property type="component" value="Unassembled WGS sequence"/>
</dbReference>
<sequence length="105" mass="11877">MTDTVTLTDHEAIRDWAAARIGSPAIVDISPTAGTQPLLRIVFDQRAYQDQDTPERPENAGGIELVEWDDWFAEFDKQELALVVAEENPDVPVKDSFYEMVRREG</sequence>
<gene>
    <name evidence="1" type="ORF">NGM99_15220</name>
</gene>
<proteinExistence type="predicted"/>
<protein>
    <recommendedName>
        <fullName evidence="3">1,4-alpha-glucan branching enzyme</fullName>
    </recommendedName>
</protein>
<dbReference type="EMBL" id="JAMXQS010000007">
    <property type="protein sequence ID" value="MCO6051134.1"/>
    <property type="molecule type" value="Genomic_DNA"/>
</dbReference>
<name>A0ABT1C8J1_9HYPH</name>
<evidence type="ECO:0000313" key="2">
    <source>
        <dbReference type="Proteomes" id="UP001205906"/>
    </source>
</evidence>
<comment type="caution">
    <text evidence="1">The sequence shown here is derived from an EMBL/GenBank/DDBJ whole genome shotgun (WGS) entry which is preliminary data.</text>
</comment>
<dbReference type="RefSeq" id="WP_252820397.1">
    <property type="nucleotide sequence ID" value="NZ_JAMXQS010000007.1"/>
</dbReference>
<accession>A0ABT1C8J1</accession>
<evidence type="ECO:0000313" key="1">
    <source>
        <dbReference type="EMBL" id="MCO6051134.1"/>
    </source>
</evidence>